<name>A0A9Q0AQ25_9PEZI</name>
<keyword evidence="2" id="KW-0472">Membrane</keyword>
<evidence type="ECO:0000313" key="3">
    <source>
        <dbReference type="EMBL" id="KAI1868211.1"/>
    </source>
</evidence>
<evidence type="ECO:0000256" key="2">
    <source>
        <dbReference type="SAM" id="Phobius"/>
    </source>
</evidence>
<feature type="compositionally biased region" description="Polar residues" evidence="1">
    <location>
        <begin position="54"/>
        <end position="76"/>
    </location>
</feature>
<dbReference type="AlphaFoldDB" id="A0A9Q0AQ25"/>
<gene>
    <name evidence="3" type="ORF">JX265_007034</name>
</gene>
<evidence type="ECO:0000313" key="4">
    <source>
        <dbReference type="Proteomes" id="UP000829685"/>
    </source>
</evidence>
<organism evidence="3 4">
    <name type="scientific">Neoarthrinium moseri</name>
    <dbReference type="NCBI Taxonomy" id="1658444"/>
    <lineage>
        <taxon>Eukaryota</taxon>
        <taxon>Fungi</taxon>
        <taxon>Dikarya</taxon>
        <taxon>Ascomycota</taxon>
        <taxon>Pezizomycotina</taxon>
        <taxon>Sordariomycetes</taxon>
        <taxon>Xylariomycetidae</taxon>
        <taxon>Amphisphaeriales</taxon>
        <taxon>Apiosporaceae</taxon>
        <taxon>Neoarthrinium</taxon>
    </lineage>
</organism>
<dbReference type="EMBL" id="JAFIMR010000017">
    <property type="protein sequence ID" value="KAI1868211.1"/>
    <property type="molecule type" value="Genomic_DNA"/>
</dbReference>
<evidence type="ECO:0000256" key="1">
    <source>
        <dbReference type="SAM" id="MobiDB-lite"/>
    </source>
</evidence>
<proteinExistence type="predicted"/>
<keyword evidence="2" id="KW-1133">Transmembrane helix</keyword>
<reference evidence="3" key="1">
    <citation type="submission" date="2021-03" db="EMBL/GenBank/DDBJ databases">
        <title>Revisited historic fungal species revealed as producer of novel bioactive compounds through whole genome sequencing and comparative genomics.</title>
        <authorList>
            <person name="Vignolle G.A."/>
            <person name="Hochenegger N."/>
            <person name="Mach R.L."/>
            <person name="Mach-Aigner A.R."/>
            <person name="Javad Rahimi M."/>
            <person name="Salim K.A."/>
            <person name="Chan C.M."/>
            <person name="Lim L.B.L."/>
            <person name="Cai F."/>
            <person name="Druzhinina I.S."/>
            <person name="U'Ren J.M."/>
            <person name="Derntl C."/>
        </authorList>
    </citation>
    <scope>NUCLEOTIDE SEQUENCE</scope>
    <source>
        <strain evidence="3">TUCIM 5799</strain>
    </source>
</reference>
<sequence>MPLHKPEPARPVNTTVETQTDSSRPLSATPSKLSISGTRDFGMKFMPGVEDMPVSTTGSQRSPDTNTEATWTNSPVNAPPTYWEAPHSEASTELDDEDEDEHHPYLLSWWWILKGTGLILFGVFANALVLADAIAKLLHHTPVLYGDTTVRKWPRVTGVVDGCAVGGKYLGLGIYDGLADWVVLPCKGAKEEGAFGAFKGFLRAPGSTMFKMAAGIAGIVGHPFFGIYKDSKKIRITIKHKRTKHRKDTSQV</sequence>
<feature type="transmembrane region" description="Helical" evidence="2">
    <location>
        <begin position="109"/>
        <end position="131"/>
    </location>
</feature>
<accession>A0A9Q0AQ25</accession>
<feature type="compositionally biased region" description="Polar residues" evidence="1">
    <location>
        <begin position="12"/>
        <end position="37"/>
    </location>
</feature>
<keyword evidence="2" id="KW-0812">Transmembrane</keyword>
<dbReference type="Proteomes" id="UP000829685">
    <property type="component" value="Unassembled WGS sequence"/>
</dbReference>
<keyword evidence="4" id="KW-1185">Reference proteome</keyword>
<comment type="caution">
    <text evidence="3">The sequence shown here is derived from an EMBL/GenBank/DDBJ whole genome shotgun (WGS) entry which is preliminary data.</text>
</comment>
<feature type="region of interest" description="Disordered" evidence="1">
    <location>
        <begin position="1"/>
        <end position="97"/>
    </location>
</feature>
<protein>
    <submittedName>
        <fullName evidence="3">Uncharacterized protein</fullName>
    </submittedName>
</protein>